<proteinExistence type="predicted"/>
<dbReference type="RefSeq" id="WP_264555168.1">
    <property type="nucleotide sequence ID" value="NZ_CP109979.1"/>
</dbReference>
<dbReference type="SUPFAM" id="SSF53756">
    <property type="entry name" value="UDP-Glycosyltransferase/glycogen phosphorylase"/>
    <property type="match status" value="1"/>
</dbReference>
<name>A0ABD5YIA2_9EURY</name>
<dbReference type="PANTHER" id="PTHR39662:SF1">
    <property type="entry name" value="DUF354 DOMAIN-CONTAINING PROTEIN"/>
    <property type="match status" value="1"/>
</dbReference>
<protein>
    <submittedName>
        <fullName evidence="2">DUF354 domain-containing protein</fullName>
    </submittedName>
</protein>
<gene>
    <name evidence="2" type="ORF">ACFQL7_03775</name>
</gene>
<dbReference type="InterPro" id="IPR007152">
    <property type="entry name" value="DUF354"/>
</dbReference>
<organism evidence="2 3">
    <name type="scientific">Halocatena marina</name>
    <dbReference type="NCBI Taxonomy" id="2934937"/>
    <lineage>
        <taxon>Archaea</taxon>
        <taxon>Methanobacteriati</taxon>
        <taxon>Methanobacteriota</taxon>
        <taxon>Stenosarchaea group</taxon>
        <taxon>Halobacteria</taxon>
        <taxon>Halobacteriales</taxon>
        <taxon>Natronomonadaceae</taxon>
        <taxon>Halocatena</taxon>
    </lineage>
</organism>
<evidence type="ECO:0000313" key="3">
    <source>
        <dbReference type="Proteomes" id="UP001596417"/>
    </source>
</evidence>
<dbReference type="Proteomes" id="UP001596417">
    <property type="component" value="Unassembled WGS sequence"/>
</dbReference>
<dbReference type="Pfam" id="PF04007">
    <property type="entry name" value="DUF354"/>
    <property type="match status" value="1"/>
</dbReference>
<evidence type="ECO:0000313" key="2">
    <source>
        <dbReference type="EMBL" id="MFC7189054.1"/>
    </source>
</evidence>
<dbReference type="GeneID" id="76198612"/>
<keyword evidence="3" id="KW-1185">Reference proteome</keyword>
<feature type="region of interest" description="Disordered" evidence="1">
    <location>
        <begin position="351"/>
        <end position="372"/>
    </location>
</feature>
<comment type="caution">
    <text evidence="2">The sequence shown here is derived from an EMBL/GenBank/DDBJ whole genome shotgun (WGS) entry which is preliminary data.</text>
</comment>
<evidence type="ECO:0000256" key="1">
    <source>
        <dbReference type="SAM" id="MobiDB-lite"/>
    </source>
</evidence>
<dbReference type="AlphaFoldDB" id="A0ABD5YIA2"/>
<reference evidence="2 3" key="1">
    <citation type="journal article" date="2019" name="Int. J. Syst. Evol. Microbiol.">
        <title>The Global Catalogue of Microorganisms (GCM) 10K type strain sequencing project: providing services to taxonomists for standard genome sequencing and annotation.</title>
        <authorList>
            <consortium name="The Broad Institute Genomics Platform"/>
            <consortium name="The Broad Institute Genome Sequencing Center for Infectious Disease"/>
            <person name="Wu L."/>
            <person name="Ma J."/>
        </authorList>
    </citation>
    <scope>NUCLEOTIDE SEQUENCE [LARGE SCALE GENOMIC DNA]</scope>
    <source>
        <strain evidence="2 3">RDMS1</strain>
    </source>
</reference>
<dbReference type="PANTHER" id="PTHR39662">
    <property type="entry name" value="DUF354 DOMAIN-CONTAINING PROTEIN-RELATED"/>
    <property type="match status" value="1"/>
</dbReference>
<dbReference type="EMBL" id="JBHTAX010000001">
    <property type="protein sequence ID" value="MFC7189054.1"/>
    <property type="molecule type" value="Genomic_DNA"/>
</dbReference>
<sequence length="372" mass="41865">MRFLFFTNTPAHVHLYKHAVATLRDEGHEVSILARDYGCTIDLLDWYGLSYTVYGPCGTTRWSLLRRLPEHYARIARHALSFDPDLIFGMGAYAAHAGALTRTPVVLVLDSEPTGLDHTISMPFARTIVTPMAFRKDLGSNHYVFNGFKECAYLHPNVYEPSVNVRKHLDLTPDERYVLVRLNAFGSHHDVGHGGFSADERRKLITQLAEHATVFVSDEGGDFPFDSLPARPFDIHPALLHDTLADASLLVADTQTMVTEAALLGTPAIRSNSFVGPEDMGNFLELEENNLVYNLRTFEEVLETAETVLSQPGVEREWKRKRDRYVSELVNPTKTITTLAVEAGDASAVENLHRRSMHEQQPIRKERSPQQK</sequence>
<accession>A0ABD5YIA2</accession>